<keyword evidence="3" id="KW-1015">Disulfide bond</keyword>
<dbReference type="PANTHER" id="PTHR10083">
    <property type="entry name" value="KUNITZ-TYPE PROTEASE INHIBITOR-RELATED"/>
    <property type="match status" value="1"/>
</dbReference>
<gene>
    <name evidence="7" type="ORF">GHT06_016190</name>
</gene>
<keyword evidence="2" id="KW-0722">Serine protease inhibitor</keyword>
<reference evidence="7 8" key="1">
    <citation type="submission" date="2022-05" db="EMBL/GenBank/DDBJ databases">
        <title>A multi-omics perspective on studying reproductive biology in Daphnia sinensis.</title>
        <authorList>
            <person name="Jia J."/>
        </authorList>
    </citation>
    <scope>NUCLEOTIDE SEQUENCE [LARGE SCALE GENOMIC DNA]</scope>
    <source>
        <strain evidence="7 8">WSL</strain>
    </source>
</reference>
<feature type="chain" id="PRO_5042222374" description="BPTI/Kunitz inhibitor domain-containing protein" evidence="5">
    <location>
        <begin position="23"/>
        <end position="139"/>
    </location>
</feature>
<dbReference type="Proteomes" id="UP000820818">
    <property type="component" value="Linkage Group LG5"/>
</dbReference>
<dbReference type="PROSITE" id="PS50279">
    <property type="entry name" value="BPTI_KUNITZ_2"/>
    <property type="match status" value="1"/>
</dbReference>
<feature type="domain" description="BPTI/Kunitz inhibitor" evidence="6">
    <location>
        <begin position="35"/>
        <end position="88"/>
    </location>
</feature>
<accession>A0AAD5KS79</accession>
<name>A0AAD5KS79_9CRUS</name>
<evidence type="ECO:0000259" key="6">
    <source>
        <dbReference type="PROSITE" id="PS50279"/>
    </source>
</evidence>
<dbReference type="SUPFAM" id="SSF57362">
    <property type="entry name" value="BPTI-like"/>
    <property type="match status" value="1"/>
</dbReference>
<evidence type="ECO:0000256" key="3">
    <source>
        <dbReference type="ARBA" id="ARBA00023157"/>
    </source>
</evidence>
<evidence type="ECO:0000256" key="1">
    <source>
        <dbReference type="ARBA" id="ARBA00022690"/>
    </source>
</evidence>
<keyword evidence="8" id="KW-1185">Reference proteome</keyword>
<sequence>MSNLTLINVLIVLSVATYLVVAEQSNVRADRPDFCLLPGTLPGEKKCKGYIKKWTFNVTEDACVSYIYGGCHGTKNLFDTEEECQAACPSSAKKMSESPKKQGAVANSSSSLAYQHYLVAVVSCLIFFRFIRCYRAPIF</sequence>
<dbReference type="Gene3D" id="4.10.410.10">
    <property type="entry name" value="Pancreatic trypsin inhibitor Kunitz domain"/>
    <property type="match status" value="1"/>
</dbReference>
<evidence type="ECO:0000256" key="4">
    <source>
        <dbReference type="SAM" id="Phobius"/>
    </source>
</evidence>
<proteinExistence type="predicted"/>
<dbReference type="InterPro" id="IPR002223">
    <property type="entry name" value="Kunitz_BPTI"/>
</dbReference>
<dbReference type="AlphaFoldDB" id="A0AAD5KS79"/>
<comment type="caution">
    <text evidence="7">The sequence shown here is derived from an EMBL/GenBank/DDBJ whole genome shotgun (WGS) entry which is preliminary data.</text>
</comment>
<dbReference type="PANTHER" id="PTHR10083:SF374">
    <property type="entry name" value="BPTI_KUNITZ INHIBITOR DOMAIN-CONTAINING PROTEIN"/>
    <property type="match status" value="1"/>
</dbReference>
<evidence type="ECO:0000313" key="8">
    <source>
        <dbReference type="Proteomes" id="UP000820818"/>
    </source>
</evidence>
<keyword evidence="4" id="KW-0472">Membrane</keyword>
<evidence type="ECO:0000256" key="5">
    <source>
        <dbReference type="SAM" id="SignalP"/>
    </source>
</evidence>
<dbReference type="FunFam" id="4.10.410.10:FF:000020">
    <property type="entry name" value="Collagen, type VI, alpha 3"/>
    <property type="match status" value="1"/>
</dbReference>
<keyword evidence="4" id="KW-0812">Transmembrane</keyword>
<dbReference type="SMART" id="SM00131">
    <property type="entry name" value="KU"/>
    <property type="match status" value="1"/>
</dbReference>
<dbReference type="EMBL" id="WJBH02000005">
    <property type="protein sequence ID" value="KAI9559401.1"/>
    <property type="molecule type" value="Genomic_DNA"/>
</dbReference>
<dbReference type="InterPro" id="IPR050098">
    <property type="entry name" value="TFPI/VKTCI-like"/>
</dbReference>
<keyword evidence="4" id="KW-1133">Transmembrane helix</keyword>
<dbReference type="CDD" id="cd00109">
    <property type="entry name" value="Kunitz-type"/>
    <property type="match status" value="1"/>
</dbReference>
<keyword evidence="1" id="KW-0646">Protease inhibitor</keyword>
<evidence type="ECO:0000256" key="2">
    <source>
        <dbReference type="ARBA" id="ARBA00022900"/>
    </source>
</evidence>
<dbReference type="GO" id="GO:0005615">
    <property type="term" value="C:extracellular space"/>
    <property type="evidence" value="ECO:0007669"/>
    <property type="project" value="TreeGrafter"/>
</dbReference>
<dbReference type="GO" id="GO:0004867">
    <property type="term" value="F:serine-type endopeptidase inhibitor activity"/>
    <property type="evidence" value="ECO:0007669"/>
    <property type="project" value="UniProtKB-KW"/>
</dbReference>
<keyword evidence="5" id="KW-0732">Signal</keyword>
<organism evidence="7 8">
    <name type="scientific">Daphnia sinensis</name>
    <dbReference type="NCBI Taxonomy" id="1820382"/>
    <lineage>
        <taxon>Eukaryota</taxon>
        <taxon>Metazoa</taxon>
        <taxon>Ecdysozoa</taxon>
        <taxon>Arthropoda</taxon>
        <taxon>Crustacea</taxon>
        <taxon>Branchiopoda</taxon>
        <taxon>Diplostraca</taxon>
        <taxon>Cladocera</taxon>
        <taxon>Anomopoda</taxon>
        <taxon>Daphniidae</taxon>
        <taxon>Daphnia</taxon>
        <taxon>Daphnia similis group</taxon>
    </lineage>
</organism>
<feature type="signal peptide" evidence="5">
    <location>
        <begin position="1"/>
        <end position="22"/>
    </location>
</feature>
<evidence type="ECO:0000313" key="7">
    <source>
        <dbReference type="EMBL" id="KAI9559401.1"/>
    </source>
</evidence>
<dbReference type="Pfam" id="PF00014">
    <property type="entry name" value="Kunitz_BPTI"/>
    <property type="match status" value="1"/>
</dbReference>
<feature type="transmembrane region" description="Helical" evidence="4">
    <location>
        <begin position="114"/>
        <end position="131"/>
    </location>
</feature>
<protein>
    <recommendedName>
        <fullName evidence="6">BPTI/Kunitz inhibitor domain-containing protein</fullName>
    </recommendedName>
</protein>
<dbReference type="InterPro" id="IPR036880">
    <property type="entry name" value="Kunitz_BPTI_sf"/>
</dbReference>